<reference evidence="2" key="2">
    <citation type="journal article" date="2015" name="Fish Shellfish Immunol.">
        <title>Early steps in the European eel (Anguilla anguilla)-Vibrio vulnificus interaction in the gills: Role of the RtxA13 toxin.</title>
        <authorList>
            <person name="Callol A."/>
            <person name="Pajuelo D."/>
            <person name="Ebbesson L."/>
            <person name="Teles M."/>
            <person name="MacKenzie S."/>
            <person name="Amaro C."/>
        </authorList>
    </citation>
    <scope>NUCLEOTIDE SEQUENCE</scope>
</reference>
<evidence type="ECO:0000313" key="2">
    <source>
        <dbReference type="EMBL" id="JAH80882.1"/>
    </source>
</evidence>
<dbReference type="EMBL" id="GBXM01027695">
    <property type="protein sequence ID" value="JAH80882.1"/>
    <property type="molecule type" value="Transcribed_RNA"/>
</dbReference>
<evidence type="ECO:0000256" key="1">
    <source>
        <dbReference type="SAM" id="MobiDB-lite"/>
    </source>
</evidence>
<feature type="region of interest" description="Disordered" evidence="1">
    <location>
        <begin position="1"/>
        <end position="21"/>
    </location>
</feature>
<sequence>MSNRINRPIRTETSQKKFRFK</sequence>
<proteinExistence type="predicted"/>
<accession>A0A0E9VS88</accession>
<name>A0A0E9VS88_ANGAN</name>
<dbReference type="AlphaFoldDB" id="A0A0E9VS88"/>
<protein>
    <submittedName>
        <fullName evidence="2">Uncharacterized protein</fullName>
    </submittedName>
</protein>
<reference evidence="2" key="1">
    <citation type="submission" date="2014-11" db="EMBL/GenBank/DDBJ databases">
        <authorList>
            <person name="Amaro Gonzalez C."/>
        </authorList>
    </citation>
    <scope>NUCLEOTIDE SEQUENCE</scope>
</reference>
<organism evidence="2">
    <name type="scientific">Anguilla anguilla</name>
    <name type="common">European freshwater eel</name>
    <name type="synonym">Muraena anguilla</name>
    <dbReference type="NCBI Taxonomy" id="7936"/>
    <lineage>
        <taxon>Eukaryota</taxon>
        <taxon>Metazoa</taxon>
        <taxon>Chordata</taxon>
        <taxon>Craniata</taxon>
        <taxon>Vertebrata</taxon>
        <taxon>Euteleostomi</taxon>
        <taxon>Actinopterygii</taxon>
        <taxon>Neopterygii</taxon>
        <taxon>Teleostei</taxon>
        <taxon>Anguilliformes</taxon>
        <taxon>Anguillidae</taxon>
        <taxon>Anguilla</taxon>
    </lineage>
</organism>